<sequence>MMDIFDLCEQVDAALLDDLHAHPYLHRMFIFFDSVPGRPLTPREFYEFVGSWSGAETEYYMLFADF</sequence>
<dbReference type="Proteomes" id="UP000228985">
    <property type="component" value="Segment"/>
</dbReference>
<protein>
    <submittedName>
        <fullName evidence="1">Uncharacterized protein</fullName>
    </submittedName>
</protein>
<evidence type="ECO:0000313" key="2">
    <source>
        <dbReference type="Proteomes" id="UP000228985"/>
    </source>
</evidence>
<proteinExistence type="predicted"/>
<keyword evidence="2" id="KW-1185">Reference proteome</keyword>
<name>A0A2D1GNR6_9CAUD</name>
<accession>A0A2D1GNR6</accession>
<organism evidence="1 2">
    <name type="scientific">Streptomyces phage Scap1</name>
    <dbReference type="NCBI Taxonomy" id="2041354"/>
    <lineage>
        <taxon>Viruses</taxon>
        <taxon>Duplodnaviria</taxon>
        <taxon>Heunggongvirae</taxon>
        <taxon>Uroviricota</taxon>
        <taxon>Caudoviricetes</taxon>
        <taxon>Scapunavirus</taxon>
        <taxon>Scapunavirus scap1</taxon>
    </lineage>
</organism>
<dbReference type="EMBL" id="MF975637">
    <property type="protein sequence ID" value="ATN93696.1"/>
    <property type="molecule type" value="Genomic_DNA"/>
</dbReference>
<gene>
    <name evidence="1" type="ORF">SEA_SCAP1_47</name>
</gene>
<evidence type="ECO:0000313" key="1">
    <source>
        <dbReference type="EMBL" id="ATN93696.1"/>
    </source>
</evidence>
<reference evidence="1 2" key="1">
    <citation type="submission" date="2017-09" db="EMBL/GenBank/DDBJ databases">
        <authorList>
            <person name="Ehlers B."/>
            <person name="Leendertz F.H."/>
        </authorList>
    </citation>
    <scope>NUCLEOTIDE SEQUENCE [LARGE SCALE GENOMIC DNA]</scope>
</reference>